<dbReference type="InterPro" id="IPR025110">
    <property type="entry name" value="AMP-bd_C"/>
</dbReference>
<dbReference type="OrthoDB" id="9803968at2"/>
<organism evidence="5 6">
    <name type="scientific">Ilumatobacter fluminis</name>
    <dbReference type="NCBI Taxonomy" id="467091"/>
    <lineage>
        <taxon>Bacteria</taxon>
        <taxon>Bacillati</taxon>
        <taxon>Actinomycetota</taxon>
        <taxon>Acidimicrobiia</taxon>
        <taxon>Acidimicrobiales</taxon>
        <taxon>Ilumatobacteraceae</taxon>
        <taxon>Ilumatobacter</taxon>
    </lineage>
</organism>
<dbReference type="Proteomes" id="UP000294558">
    <property type="component" value="Unassembled WGS sequence"/>
</dbReference>
<name>A0A4R7I2I2_9ACTN</name>
<keyword evidence="6" id="KW-1185">Reference proteome</keyword>
<dbReference type="InterPro" id="IPR042099">
    <property type="entry name" value="ANL_N_sf"/>
</dbReference>
<sequence length="481" mass="52260">MALQSISSIISRHAAERPHDPALTCGDTTLSWRELDRGTNRLARAYAELGVEQDDLVTIALPNSTDFVSAAIAVWKLGATPQPVSAKLPGRELTEIVELADSSLVVGADPGRVPDHRSIPVGWQPDPSISDEPLPDRTATHFKAPTSGGSTGRPKIILAQNPGAFEVGAVGLSIPLRDTCIVPGVLYHNAPFTSTTLGLVNGNHVVNFPRFDGEQVLRAVTELRPKYLYLVPTMMQRISKLPDEVKAAADLTSLETCIHMAAPCPAWLKQEWIEWVGPDVLCELYAGTEVQSITWITGREWLEHRGSVGRPIVGEMRVFDDDGVEVPPGEVGEIYMRADAGAGSTYRYLGADPKRLSDSEWESLGDMGWIDADGYVYLADRRKDMILRGGANIYPAEVEAALDAHPAVHSCAVIGLPDDDLGQRVHAVVEAPGGADEAELRAHMAEHLVSYKCPSSYEFVDEPVRDEAGKVRRSLLAQQRS</sequence>
<comment type="similarity">
    <text evidence="1">Belongs to the ATP-dependent AMP-binding enzyme family.</text>
</comment>
<evidence type="ECO:0000259" key="3">
    <source>
        <dbReference type="Pfam" id="PF00501"/>
    </source>
</evidence>
<dbReference type="GO" id="GO:0031956">
    <property type="term" value="F:medium-chain fatty acid-CoA ligase activity"/>
    <property type="evidence" value="ECO:0007669"/>
    <property type="project" value="TreeGrafter"/>
</dbReference>
<proteinExistence type="inferred from homology"/>
<dbReference type="InterPro" id="IPR000873">
    <property type="entry name" value="AMP-dep_synth/lig_dom"/>
</dbReference>
<dbReference type="GO" id="GO:0006631">
    <property type="term" value="P:fatty acid metabolic process"/>
    <property type="evidence" value="ECO:0007669"/>
    <property type="project" value="TreeGrafter"/>
</dbReference>
<feature type="domain" description="AMP-binding enzyme C-terminal" evidence="4">
    <location>
        <begin position="397"/>
        <end position="470"/>
    </location>
</feature>
<dbReference type="PANTHER" id="PTHR43201:SF5">
    <property type="entry name" value="MEDIUM-CHAIN ACYL-COA LIGASE ACSF2, MITOCHONDRIAL"/>
    <property type="match status" value="1"/>
</dbReference>
<reference evidence="5 6" key="1">
    <citation type="submission" date="2019-03" db="EMBL/GenBank/DDBJ databases">
        <title>Sequencing the genomes of 1000 actinobacteria strains.</title>
        <authorList>
            <person name="Klenk H.-P."/>
        </authorList>
    </citation>
    <scope>NUCLEOTIDE SEQUENCE [LARGE SCALE GENOMIC DNA]</scope>
    <source>
        <strain evidence="5 6">DSM 18936</strain>
    </source>
</reference>
<comment type="caution">
    <text evidence="5">The sequence shown here is derived from an EMBL/GenBank/DDBJ whole genome shotgun (WGS) entry which is preliminary data.</text>
</comment>
<dbReference type="Gene3D" id="3.40.50.12780">
    <property type="entry name" value="N-terminal domain of ligase-like"/>
    <property type="match status" value="1"/>
</dbReference>
<accession>A0A4R7I2I2</accession>
<evidence type="ECO:0000256" key="2">
    <source>
        <dbReference type="ARBA" id="ARBA00022598"/>
    </source>
</evidence>
<evidence type="ECO:0000313" key="5">
    <source>
        <dbReference type="EMBL" id="TDT17817.1"/>
    </source>
</evidence>
<dbReference type="Pfam" id="PF00501">
    <property type="entry name" value="AMP-binding"/>
    <property type="match status" value="1"/>
</dbReference>
<dbReference type="InterPro" id="IPR045851">
    <property type="entry name" value="AMP-bd_C_sf"/>
</dbReference>
<dbReference type="PANTHER" id="PTHR43201">
    <property type="entry name" value="ACYL-COA SYNTHETASE"/>
    <property type="match status" value="1"/>
</dbReference>
<dbReference type="RefSeq" id="WP_133870078.1">
    <property type="nucleotide sequence ID" value="NZ_SOAU01000001.1"/>
</dbReference>
<evidence type="ECO:0000256" key="1">
    <source>
        <dbReference type="ARBA" id="ARBA00006432"/>
    </source>
</evidence>
<evidence type="ECO:0000259" key="4">
    <source>
        <dbReference type="Pfam" id="PF13193"/>
    </source>
</evidence>
<dbReference type="Gene3D" id="3.30.300.30">
    <property type="match status" value="1"/>
</dbReference>
<dbReference type="EMBL" id="SOAU01000001">
    <property type="protein sequence ID" value="TDT17817.1"/>
    <property type="molecule type" value="Genomic_DNA"/>
</dbReference>
<protein>
    <submittedName>
        <fullName evidence="5">Bile acid-coenzyme A ligase</fullName>
    </submittedName>
</protein>
<dbReference type="Pfam" id="PF13193">
    <property type="entry name" value="AMP-binding_C"/>
    <property type="match status" value="1"/>
</dbReference>
<evidence type="ECO:0000313" key="6">
    <source>
        <dbReference type="Proteomes" id="UP000294558"/>
    </source>
</evidence>
<dbReference type="AlphaFoldDB" id="A0A4R7I2I2"/>
<gene>
    <name evidence="5" type="ORF">BDK89_3430</name>
</gene>
<dbReference type="SUPFAM" id="SSF56801">
    <property type="entry name" value="Acetyl-CoA synthetase-like"/>
    <property type="match status" value="1"/>
</dbReference>
<feature type="domain" description="AMP-dependent synthetase/ligase" evidence="3">
    <location>
        <begin position="12"/>
        <end position="339"/>
    </location>
</feature>
<keyword evidence="2 5" id="KW-0436">Ligase</keyword>